<evidence type="ECO:0000256" key="1">
    <source>
        <dbReference type="SAM" id="SignalP"/>
    </source>
</evidence>
<dbReference type="Gene3D" id="2.130.10.10">
    <property type="entry name" value="YVTN repeat-like/Quinoprotein amine dehydrogenase"/>
    <property type="match status" value="1"/>
</dbReference>
<feature type="signal peptide" evidence="1">
    <location>
        <begin position="1"/>
        <end position="34"/>
    </location>
</feature>
<dbReference type="EMBL" id="FOCL01000007">
    <property type="protein sequence ID" value="SEO32418.1"/>
    <property type="molecule type" value="Genomic_DNA"/>
</dbReference>
<protein>
    <recommendedName>
        <fullName evidence="4">PQQ-like domain-containing protein</fullName>
    </recommendedName>
</protein>
<dbReference type="STRING" id="551995.SAMN05192574_10772"/>
<evidence type="ECO:0000313" key="3">
    <source>
        <dbReference type="Proteomes" id="UP000198942"/>
    </source>
</evidence>
<keyword evidence="1" id="KW-0732">Signal</keyword>
<dbReference type="Proteomes" id="UP000198942">
    <property type="component" value="Unassembled WGS sequence"/>
</dbReference>
<gene>
    <name evidence="2" type="ORF">SAMN05192574_10772</name>
</gene>
<organism evidence="2 3">
    <name type="scientific">Mucilaginibacter gossypiicola</name>
    <dbReference type="NCBI Taxonomy" id="551995"/>
    <lineage>
        <taxon>Bacteria</taxon>
        <taxon>Pseudomonadati</taxon>
        <taxon>Bacteroidota</taxon>
        <taxon>Sphingobacteriia</taxon>
        <taxon>Sphingobacteriales</taxon>
        <taxon>Sphingobacteriaceae</taxon>
        <taxon>Mucilaginibacter</taxon>
    </lineage>
</organism>
<dbReference type="InterPro" id="IPR015943">
    <property type="entry name" value="WD40/YVTN_repeat-like_dom_sf"/>
</dbReference>
<feature type="chain" id="PRO_5011726352" description="PQQ-like domain-containing protein" evidence="1">
    <location>
        <begin position="35"/>
        <end position="339"/>
    </location>
</feature>
<reference evidence="3" key="1">
    <citation type="submission" date="2016-10" db="EMBL/GenBank/DDBJ databases">
        <authorList>
            <person name="Varghese N."/>
            <person name="Submissions S."/>
        </authorList>
    </citation>
    <scope>NUCLEOTIDE SEQUENCE [LARGE SCALE GENOMIC DNA]</scope>
    <source>
        <strain evidence="3">Gh-48</strain>
    </source>
</reference>
<keyword evidence="3" id="KW-1185">Reference proteome</keyword>
<proteinExistence type="predicted"/>
<evidence type="ECO:0008006" key="4">
    <source>
        <dbReference type="Google" id="ProtNLM"/>
    </source>
</evidence>
<dbReference type="AlphaFoldDB" id="A0A1H8NSV3"/>
<dbReference type="SUPFAM" id="SSF50998">
    <property type="entry name" value="Quinoprotein alcohol dehydrogenase-like"/>
    <property type="match status" value="1"/>
</dbReference>
<evidence type="ECO:0000313" key="2">
    <source>
        <dbReference type="EMBL" id="SEO32418.1"/>
    </source>
</evidence>
<sequence>MKNMNKSNSSFRGVFRFGVLLALPLCSGINVVIAQQTPVAPEVLPGKGLKQYDFFYAGEAKARNMYIIRGGKITWQYIDTTGKGEISDAILMKNGNVLFAHQFGVTLINRNKKVLWYYDAPDGFETHTAQLIGKNHVLIVQNGNPAKVMVINVGTNKIEKEFTLPFISGTHGQIRHARLTPAGTLLIAHMDLGKVCEYDTNGNELLSIDVPGVWSAVSLKSGNILVASNDNFVREYARDGKLIWNCSLADIAGYKLTNPQLAVRLPNGNTLTNNWFNQWSGKLDTNNPPVQAIEITPDKKVVWALRSWQPPVNLGPATTIQLLNDPDDSTENAHFGEFK</sequence>
<name>A0A1H8NSV3_9SPHI</name>
<dbReference type="InterPro" id="IPR011047">
    <property type="entry name" value="Quinoprotein_ADH-like_sf"/>
</dbReference>
<accession>A0A1H8NSV3</accession>